<dbReference type="EMBL" id="JANBPW010000209">
    <property type="protein sequence ID" value="KAJ1950409.1"/>
    <property type="molecule type" value="Genomic_DNA"/>
</dbReference>
<protein>
    <submittedName>
        <fullName evidence="1">V-ATPase V1 sector subunit E</fullName>
    </submittedName>
</protein>
<sequence>KSGKTVEVSVNEGSPLSDTVLGGVLVAAFNDRISVNNTLQARLDLCADGMLPQLRNVLYGQSPNRKFFN</sequence>
<reference evidence="1" key="1">
    <citation type="submission" date="2022-07" db="EMBL/GenBank/DDBJ databases">
        <title>Phylogenomic reconstructions and comparative analyses of Kickxellomycotina fungi.</title>
        <authorList>
            <person name="Reynolds N.K."/>
            <person name="Stajich J.E."/>
            <person name="Barry K."/>
            <person name="Grigoriev I.V."/>
            <person name="Crous P."/>
            <person name="Smith M.E."/>
        </authorList>
    </citation>
    <scope>NUCLEOTIDE SEQUENCE</scope>
    <source>
        <strain evidence="1">NRRL 5244</strain>
    </source>
</reference>
<proteinExistence type="predicted"/>
<name>A0ACC1JGG2_9FUNG</name>
<keyword evidence="2" id="KW-1185">Reference proteome</keyword>
<feature type="non-terminal residue" evidence="1">
    <location>
        <position position="1"/>
    </location>
</feature>
<organism evidence="1 2">
    <name type="scientific">Linderina macrospora</name>
    <dbReference type="NCBI Taxonomy" id="4868"/>
    <lineage>
        <taxon>Eukaryota</taxon>
        <taxon>Fungi</taxon>
        <taxon>Fungi incertae sedis</taxon>
        <taxon>Zoopagomycota</taxon>
        <taxon>Kickxellomycotina</taxon>
        <taxon>Kickxellomycetes</taxon>
        <taxon>Kickxellales</taxon>
        <taxon>Kickxellaceae</taxon>
        <taxon>Linderina</taxon>
    </lineage>
</organism>
<evidence type="ECO:0000313" key="1">
    <source>
        <dbReference type="EMBL" id="KAJ1950409.1"/>
    </source>
</evidence>
<evidence type="ECO:0000313" key="2">
    <source>
        <dbReference type="Proteomes" id="UP001150603"/>
    </source>
</evidence>
<gene>
    <name evidence="1" type="primary">VMA4</name>
    <name evidence="1" type="ORF">FBU59_000694</name>
</gene>
<dbReference type="Proteomes" id="UP001150603">
    <property type="component" value="Unassembled WGS sequence"/>
</dbReference>
<accession>A0ACC1JGG2</accession>
<comment type="caution">
    <text evidence="1">The sequence shown here is derived from an EMBL/GenBank/DDBJ whole genome shotgun (WGS) entry which is preliminary data.</text>
</comment>